<dbReference type="Pfam" id="PF12146">
    <property type="entry name" value="Hydrolase_4"/>
    <property type="match status" value="1"/>
</dbReference>
<sequence length="563" mass="61557">MTVTPQESRFKTDDGLQLYVKKWLVPEGTPLRAKILFNHGFSEHMDAYDHFFPDFAARGYEIIGYDQRGAGHTSPLKKDFGNTNEYYVFNDLEELLESETKGYNGKFFMWGHSMGGAITLNYAIKGKQRERIDAYIANSPLVEVHPKSQGNPVLVAIAPFIAKIYPSYKSKVHLNFNYLTDDKARVDEYRKDPLRLGYTTAEQATGFLNRGKRLLNSVFVEKFVDKPVLVSHGTADYVNNYESTAKFFSLLKVSDKEFKTYEGWPHELTNVTQPKREQHRDDVLAWLDKHTESVAGESSAAATTTATADAAAATEATTAAAAASETLPAVPETEPEAASEATKEEAVKSVEEPVTETNTEEPTAAVEEPVSASKEVIEEPAAVKEEVVEEPAPVKEEAVEETKEEVAPEAKEEAVEEPVTKEVETPVETAAVVEPAAEEKSEDPLKEAVADATEETNEPTPAAEPEAPAAAQPEETVESVPTEAVKEPEAPTEAAVEEPVTANEPAETAATTETTEGATESTDKPDTNSEEQESRESSPTPAATSAPKKKSNNKNKKKKKGKK</sequence>
<feature type="region of interest" description="Disordered" evidence="1">
    <location>
        <begin position="294"/>
        <end position="563"/>
    </location>
</feature>
<feature type="compositionally biased region" description="Low complexity" evidence="1">
    <location>
        <begin position="491"/>
        <end position="520"/>
    </location>
</feature>
<dbReference type="InterPro" id="IPR022742">
    <property type="entry name" value="Hydrolase_4"/>
</dbReference>
<evidence type="ECO:0000313" key="3">
    <source>
        <dbReference type="EMBL" id="ANB14309.1"/>
    </source>
</evidence>
<dbReference type="PRINTS" id="PR00111">
    <property type="entry name" value="ABHYDROLASE"/>
</dbReference>
<feature type="compositionally biased region" description="Low complexity" evidence="1">
    <location>
        <begin position="426"/>
        <end position="435"/>
    </location>
</feature>
<dbReference type="PANTHER" id="PTHR11614">
    <property type="entry name" value="PHOSPHOLIPASE-RELATED"/>
    <property type="match status" value="1"/>
</dbReference>
<dbReference type="GeneID" id="30037498"/>
<feature type="compositionally biased region" description="Low complexity" evidence="1">
    <location>
        <begin position="355"/>
        <end position="370"/>
    </location>
</feature>
<dbReference type="OrthoDB" id="10249433at2759"/>
<dbReference type="InterPro" id="IPR051044">
    <property type="entry name" value="MAG_DAG_Lipase"/>
</dbReference>
<feature type="compositionally biased region" description="Basic and acidic residues" evidence="1">
    <location>
        <begin position="437"/>
        <end position="449"/>
    </location>
</feature>
<dbReference type="AlphaFoldDB" id="A0A167EP96"/>
<dbReference type="KEGG" id="slb:AWJ20_5274"/>
<feature type="compositionally biased region" description="Basic and acidic residues" evidence="1">
    <location>
        <begin position="521"/>
        <end position="536"/>
    </location>
</feature>
<dbReference type="Gene3D" id="3.40.50.1820">
    <property type="entry name" value="alpha/beta hydrolase"/>
    <property type="match status" value="1"/>
</dbReference>
<dbReference type="SUPFAM" id="SSF53474">
    <property type="entry name" value="alpha/beta-Hydrolases"/>
    <property type="match status" value="1"/>
</dbReference>
<reference evidence="3 4" key="1">
    <citation type="submission" date="2016-02" db="EMBL/GenBank/DDBJ databases">
        <title>Complete genome sequence and transcriptome regulation of the pentose utilising yeast Sugiyamaella lignohabitans.</title>
        <authorList>
            <person name="Bellasio M."/>
            <person name="Peymann A."/>
            <person name="Valli M."/>
            <person name="Sipitzky M."/>
            <person name="Graf A."/>
            <person name="Sauer M."/>
            <person name="Marx H."/>
            <person name="Mattanovich D."/>
        </authorList>
    </citation>
    <scope>NUCLEOTIDE SEQUENCE [LARGE SCALE GENOMIC DNA]</scope>
    <source>
        <strain evidence="3 4">CBS 10342</strain>
    </source>
</reference>
<dbReference type="InterPro" id="IPR029058">
    <property type="entry name" value="AB_hydrolase_fold"/>
</dbReference>
<proteinExistence type="predicted"/>
<dbReference type="InterPro" id="IPR000073">
    <property type="entry name" value="AB_hydrolase_1"/>
</dbReference>
<evidence type="ECO:0000256" key="1">
    <source>
        <dbReference type="SAM" id="MobiDB-lite"/>
    </source>
</evidence>
<name>A0A167EP96_9ASCO</name>
<keyword evidence="4" id="KW-1185">Reference proteome</keyword>
<feature type="compositionally biased region" description="Basic and acidic residues" evidence="1">
    <location>
        <begin position="375"/>
        <end position="424"/>
    </location>
</feature>
<dbReference type="RefSeq" id="XP_018736786.1">
    <property type="nucleotide sequence ID" value="XM_018882406.1"/>
</dbReference>
<feature type="compositionally biased region" description="Basic and acidic residues" evidence="1">
    <location>
        <begin position="341"/>
        <end position="351"/>
    </location>
</feature>
<accession>A0A167EP96</accession>
<dbReference type="EMBL" id="CP014502">
    <property type="protein sequence ID" value="ANB14309.1"/>
    <property type="molecule type" value="Genomic_DNA"/>
</dbReference>
<feature type="domain" description="Serine aminopeptidase S33" evidence="2">
    <location>
        <begin position="31"/>
        <end position="270"/>
    </location>
</feature>
<feature type="compositionally biased region" description="Low complexity" evidence="1">
    <location>
        <begin position="294"/>
        <end position="340"/>
    </location>
</feature>
<dbReference type="Proteomes" id="UP000189580">
    <property type="component" value="Chromosome d"/>
</dbReference>
<organism evidence="3 4">
    <name type="scientific">Sugiyamaella lignohabitans</name>
    <dbReference type="NCBI Taxonomy" id="796027"/>
    <lineage>
        <taxon>Eukaryota</taxon>
        <taxon>Fungi</taxon>
        <taxon>Dikarya</taxon>
        <taxon>Ascomycota</taxon>
        <taxon>Saccharomycotina</taxon>
        <taxon>Dipodascomycetes</taxon>
        <taxon>Dipodascales</taxon>
        <taxon>Trichomonascaceae</taxon>
        <taxon>Sugiyamaella</taxon>
    </lineage>
</organism>
<protein>
    <submittedName>
        <fullName evidence="3">Yju3p</fullName>
    </submittedName>
</protein>
<evidence type="ECO:0000259" key="2">
    <source>
        <dbReference type="Pfam" id="PF12146"/>
    </source>
</evidence>
<feature type="compositionally biased region" description="Basic residues" evidence="1">
    <location>
        <begin position="547"/>
        <end position="563"/>
    </location>
</feature>
<feature type="compositionally biased region" description="Low complexity" evidence="1">
    <location>
        <begin position="458"/>
        <end position="483"/>
    </location>
</feature>
<evidence type="ECO:0000313" key="4">
    <source>
        <dbReference type="Proteomes" id="UP000189580"/>
    </source>
</evidence>
<gene>
    <name evidence="3" type="primary">YJU3</name>
    <name evidence="3" type="ORF">AWJ20_5274</name>
</gene>